<feature type="region of interest" description="Disordered" evidence="2">
    <location>
        <begin position="765"/>
        <end position="793"/>
    </location>
</feature>
<dbReference type="RefSeq" id="XP_003680908.1">
    <property type="nucleotide sequence ID" value="XM_003680860.1"/>
</dbReference>
<evidence type="ECO:0000256" key="2">
    <source>
        <dbReference type="SAM" id="MobiDB-lite"/>
    </source>
</evidence>
<proteinExistence type="predicted"/>
<feature type="compositionally biased region" description="Low complexity" evidence="2">
    <location>
        <begin position="26"/>
        <end position="36"/>
    </location>
</feature>
<dbReference type="InterPro" id="IPR000219">
    <property type="entry name" value="DH_dom"/>
</dbReference>
<feature type="compositionally biased region" description="Basic and acidic residues" evidence="2">
    <location>
        <begin position="51"/>
        <end position="66"/>
    </location>
</feature>
<dbReference type="STRING" id="1076872.G8ZSV3"/>
<dbReference type="Pfam" id="PF00621">
    <property type="entry name" value="RhoGEF"/>
    <property type="match status" value="1"/>
</dbReference>
<dbReference type="InParanoid" id="G8ZSV3"/>
<evidence type="ECO:0008006" key="7">
    <source>
        <dbReference type="Google" id="ProtNLM"/>
    </source>
</evidence>
<evidence type="ECO:0000259" key="3">
    <source>
        <dbReference type="PROSITE" id="PS50010"/>
    </source>
</evidence>
<dbReference type="GO" id="GO:0007165">
    <property type="term" value="P:signal transduction"/>
    <property type="evidence" value="ECO:0007669"/>
    <property type="project" value="EnsemblFungi"/>
</dbReference>
<gene>
    <name evidence="5" type="primary">TDEL0D01130</name>
    <name evidence="5" type="ORF">TDEL_0D01130</name>
</gene>
<dbReference type="SMART" id="SM00325">
    <property type="entry name" value="RhoGEF"/>
    <property type="match status" value="1"/>
</dbReference>
<dbReference type="HOGENOM" id="CLU_002884_0_0_1"/>
<dbReference type="Gene3D" id="2.30.29.30">
    <property type="entry name" value="Pleckstrin-homology domain (PH domain)/Phosphotyrosine-binding domain (PTB)"/>
    <property type="match status" value="1"/>
</dbReference>
<keyword evidence="6" id="KW-1185">Reference proteome</keyword>
<dbReference type="EMBL" id="HE616745">
    <property type="protein sequence ID" value="CCE91697.1"/>
    <property type="molecule type" value="Genomic_DNA"/>
</dbReference>
<feature type="region of interest" description="Disordered" evidence="2">
    <location>
        <begin position="812"/>
        <end position="833"/>
    </location>
</feature>
<dbReference type="CDD" id="cd00160">
    <property type="entry name" value="RhoGEF"/>
    <property type="match status" value="1"/>
</dbReference>
<feature type="domain" description="DH" evidence="3">
    <location>
        <begin position="453"/>
        <end position="643"/>
    </location>
</feature>
<dbReference type="PROSITE" id="PS50219">
    <property type="entry name" value="CNH"/>
    <property type="match status" value="1"/>
</dbReference>
<reference evidence="5 6" key="1">
    <citation type="journal article" date="2011" name="Proc. Natl. Acad. Sci. U.S.A.">
        <title>Evolutionary erosion of yeast sex chromosomes by mating-type switching accidents.</title>
        <authorList>
            <person name="Gordon J.L."/>
            <person name="Armisen D."/>
            <person name="Proux-Wera E."/>
            <person name="Oheigeartaigh S.S."/>
            <person name="Byrne K.P."/>
            <person name="Wolfe K.H."/>
        </authorList>
    </citation>
    <scope>NUCLEOTIDE SEQUENCE [LARGE SCALE GENOMIC DNA]</scope>
    <source>
        <strain evidence="6">ATCC 10662 / CBS 1146 / NBRC 0425 / NCYC 2629 / NRRL Y-866</strain>
    </source>
</reference>
<dbReference type="InterPro" id="IPR001180">
    <property type="entry name" value="CNH_dom"/>
</dbReference>
<dbReference type="InterPro" id="IPR057283">
    <property type="entry name" value="RGF3_WH"/>
</dbReference>
<evidence type="ECO:0000313" key="6">
    <source>
        <dbReference type="Proteomes" id="UP000005627"/>
    </source>
</evidence>
<dbReference type="PROSITE" id="PS50010">
    <property type="entry name" value="DH_2"/>
    <property type="match status" value="1"/>
</dbReference>
<dbReference type="SMART" id="SM00036">
    <property type="entry name" value="CNH"/>
    <property type="match status" value="1"/>
</dbReference>
<feature type="region of interest" description="Disordered" evidence="2">
    <location>
        <begin position="1"/>
        <end position="124"/>
    </location>
</feature>
<feature type="domain" description="CNH" evidence="4">
    <location>
        <begin position="929"/>
        <end position="1272"/>
    </location>
</feature>
<evidence type="ECO:0000256" key="1">
    <source>
        <dbReference type="ARBA" id="ARBA00022658"/>
    </source>
</evidence>
<dbReference type="PANTHER" id="PTHR46572">
    <property type="entry name" value="RHO1 GDP-GTP EXCHANGE PROTEIN 1-RELATED"/>
    <property type="match status" value="1"/>
</dbReference>
<dbReference type="GeneID" id="11502132"/>
<dbReference type="Pfam" id="PF00780">
    <property type="entry name" value="CNH"/>
    <property type="match status" value="1"/>
</dbReference>
<dbReference type="Proteomes" id="UP000005627">
    <property type="component" value="Chromosome 4"/>
</dbReference>
<dbReference type="GO" id="GO:0005085">
    <property type="term" value="F:guanyl-nucleotide exchange factor activity"/>
    <property type="evidence" value="ECO:0007669"/>
    <property type="project" value="UniProtKB-KW"/>
</dbReference>
<dbReference type="GO" id="GO:0031505">
    <property type="term" value="P:fungal-type cell wall organization"/>
    <property type="evidence" value="ECO:0007669"/>
    <property type="project" value="EnsemblFungi"/>
</dbReference>
<sequence length="1294" mass="146748">MYSNGNRDRIRRPSKNEDIVLPELPPLNTNNPFLDNSLQHGDEVSIGWTPVEERHNHQQEPQDSQKRYSFPGNRHLPQTPPRRNSKDSNSITSPTSSSTSRRHSARRPPPPPIPQAITSPTNSVASSRIYKSPFVGEAAIKCTLSPEPRVYRSPFVGEPVLAETAHMATSPTQRSFEDMPYVTFNNVEFSKRALPPLPTSTSENDNLNIFNVQPPPVLGGVRHTSNNSRLSDSLGSYYSDSNYAFNGSSARHNSFGSVLGGKPLDQVPSITAPTQPFSIDSLDENKLYQCYSVYRLSDIYEWILKVYFEWFNEYIFGKIEFFQMVQLLLEFQMPKSFDQDTIDSNVDRIIESLVAQNAVRFEQDGQSVITIIVAGLDVSGIFTQLLPCYSFLDTTLAPSETSLCYSLTCVSRQPNEREEIKLSEIINNSVGVWTDYWKLSQEDISEINPREVQRQSFIFDLIILEERSLNMANAAVEIYGKSFDPSLLPDEPDFAERAFDIFLPLIRLHKEFLLGPILWKLKTRGKFIDGVGKIYLKWCNEAHDIYLRYASDMATVHAVITSEKEHDTKFAHWLRAIDNLPEISRSKMYHDVIFFGGFFKSLQNLPITLNSILKNTEPSSEDYEYLKLVIKEVEKLSAEVNRVHGLAIDRRTLVRFSKQLVFRSTGDSNTVGYVNLATNDEEEENKPSQDRLDLGLANPERKMLMTGMAMKKRELWLEPTPVYIVLLDNYFLITEAIIKGNQKRYKLAERPIPIDYLSLEERRKFEHPQSAGSSMRDLAPRDSTSSNMSPMTGIRPNLISAASSVSRSIYNPANNERKPNLTEISNANPEAPDMSFKVRNTATNESFTFITTTPDECQRWKLAVLDCFRRSSYANNSSGFELQVLTTQFAFAEKEAPVNLPVAPEGSVIDVALREYEKSKCPPSAVRPTLNFSSLTLVLEGKMFLILATDYGVHMRNESDHEQEFVKVLQSKDVRRMEVNLRLGLLFVLDGRLLCYFSISSIMAAYYSADKRSAENRIVGVVVSDKVGCFKFAEDFGNSRQLLYERKGRIFVMTPEYDRMTKVLKYFKTYKEYKLSSLNSSLSTLDVVDDIIVFRKCFIVCTSKGCVVYHDAFNDDGISIPTFTNDQDVTALLKHPHLSSNPFRTAIESSSKKDSSKQKMAEYVKKDIATSKTKPITCFQISLTNGYLVVYDEAVIRVDRQGQIANWKLDILVLDFYCTGASFHKGYLTLIGDSLVQVYRINDSEVSMSKLVPIQIIKGKKVRLVNSDRNGEPVVALSHPSLANRQLLVALKPR</sequence>
<accession>G8ZSV3</accession>
<dbReference type="GO" id="GO:0000131">
    <property type="term" value="C:incipient cellular bud site"/>
    <property type="evidence" value="ECO:0007669"/>
    <property type="project" value="EnsemblFungi"/>
</dbReference>
<dbReference type="GO" id="GO:0005935">
    <property type="term" value="C:cellular bud neck"/>
    <property type="evidence" value="ECO:0007669"/>
    <property type="project" value="EnsemblFungi"/>
</dbReference>
<dbReference type="Gene3D" id="1.20.900.10">
    <property type="entry name" value="Dbl homology (DH) domain"/>
    <property type="match status" value="1"/>
</dbReference>
<dbReference type="FunCoup" id="G8ZSV3">
    <property type="interactions" value="171"/>
</dbReference>
<evidence type="ECO:0000313" key="5">
    <source>
        <dbReference type="EMBL" id="CCE91697.1"/>
    </source>
</evidence>
<dbReference type="GO" id="GO:1903501">
    <property type="term" value="P:positive regulation of mitotic actomyosin contractile ring assembly"/>
    <property type="evidence" value="ECO:0007669"/>
    <property type="project" value="EnsemblFungi"/>
</dbReference>
<dbReference type="eggNOG" id="KOG4305">
    <property type="taxonomic scope" value="Eukaryota"/>
</dbReference>
<dbReference type="SMART" id="SM00233">
    <property type="entry name" value="PH"/>
    <property type="match status" value="1"/>
</dbReference>
<organism evidence="5 6">
    <name type="scientific">Torulaspora delbrueckii</name>
    <name type="common">Yeast</name>
    <name type="synonym">Candida colliculosa</name>
    <dbReference type="NCBI Taxonomy" id="4950"/>
    <lineage>
        <taxon>Eukaryota</taxon>
        <taxon>Fungi</taxon>
        <taxon>Dikarya</taxon>
        <taxon>Ascomycota</taxon>
        <taxon>Saccharomycotina</taxon>
        <taxon>Saccharomycetes</taxon>
        <taxon>Saccharomycetales</taxon>
        <taxon>Saccharomycetaceae</taxon>
        <taxon>Torulaspora</taxon>
    </lineage>
</organism>
<dbReference type="SUPFAM" id="SSF48065">
    <property type="entry name" value="DBL homology domain (DH-domain)"/>
    <property type="match status" value="1"/>
</dbReference>
<dbReference type="InterPro" id="IPR035899">
    <property type="entry name" value="DBL_dom_sf"/>
</dbReference>
<dbReference type="InterPro" id="IPR052233">
    <property type="entry name" value="Rho-type_GEFs"/>
</dbReference>
<dbReference type="KEGG" id="tdl:TDEL_0D01130"/>
<dbReference type="InterPro" id="IPR011993">
    <property type="entry name" value="PH-like_dom_sf"/>
</dbReference>
<dbReference type="InterPro" id="IPR001849">
    <property type="entry name" value="PH_domain"/>
</dbReference>
<evidence type="ECO:0000259" key="4">
    <source>
        <dbReference type="PROSITE" id="PS50219"/>
    </source>
</evidence>
<feature type="compositionally biased region" description="Low complexity" evidence="2">
    <location>
        <begin position="90"/>
        <end position="99"/>
    </location>
</feature>
<keyword evidence="1" id="KW-0344">Guanine-nucleotide releasing factor</keyword>
<dbReference type="OrthoDB" id="660555at2759"/>
<protein>
    <recommendedName>
        <fullName evidence="7">CNH domain-containing protein</fullName>
    </recommendedName>
</protein>
<dbReference type="PANTHER" id="PTHR46572:SF1">
    <property type="entry name" value="RHO1 GUANINE NUCLEOTIDE EXCHANGE FACTOR TUS1"/>
    <property type="match status" value="1"/>
</dbReference>
<name>G8ZSV3_TORDE</name>
<dbReference type="Pfam" id="PF23582">
    <property type="entry name" value="WHD_RGF3"/>
    <property type="match status" value="1"/>
</dbReference>